<evidence type="ECO:0000259" key="5">
    <source>
        <dbReference type="Pfam" id="PF02892"/>
    </source>
</evidence>
<evidence type="ECO:0000313" key="7">
    <source>
        <dbReference type="Proteomes" id="UP000886885"/>
    </source>
</evidence>
<dbReference type="GO" id="GO:0008270">
    <property type="term" value="F:zinc ion binding"/>
    <property type="evidence" value="ECO:0007669"/>
    <property type="project" value="UniProtKB-KW"/>
</dbReference>
<feature type="region of interest" description="Disordered" evidence="4">
    <location>
        <begin position="81"/>
        <end position="102"/>
    </location>
</feature>
<keyword evidence="1" id="KW-0479">Metal-binding</keyword>
<dbReference type="EMBL" id="JAAWWB010000003">
    <property type="protein sequence ID" value="KAG6786943.1"/>
    <property type="molecule type" value="Genomic_DNA"/>
</dbReference>
<dbReference type="GO" id="GO:0003677">
    <property type="term" value="F:DNA binding"/>
    <property type="evidence" value="ECO:0007669"/>
    <property type="project" value="InterPro"/>
</dbReference>
<protein>
    <recommendedName>
        <fullName evidence="5">BED-type domain-containing protein</fullName>
    </recommendedName>
</protein>
<keyword evidence="2" id="KW-0863">Zinc-finger</keyword>
<dbReference type="OrthoDB" id="851935at2759"/>
<reference evidence="6" key="1">
    <citation type="journal article" date="2020" name="bioRxiv">
        <title>Hybrid origin of Populus tomentosa Carr. identified through genome sequencing and phylogenomic analysis.</title>
        <authorList>
            <person name="An X."/>
            <person name="Gao K."/>
            <person name="Chen Z."/>
            <person name="Li J."/>
            <person name="Yang X."/>
            <person name="Yang X."/>
            <person name="Zhou J."/>
            <person name="Guo T."/>
            <person name="Zhao T."/>
            <person name="Huang S."/>
            <person name="Miao D."/>
            <person name="Khan W.U."/>
            <person name="Rao P."/>
            <person name="Ye M."/>
            <person name="Lei B."/>
            <person name="Liao W."/>
            <person name="Wang J."/>
            <person name="Ji L."/>
            <person name="Li Y."/>
            <person name="Guo B."/>
            <person name="Mustafa N.S."/>
            <person name="Li S."/>
            <person name="Yun Q."/>
            <person name="Keller S.R."/>
            <person name="Mao J."/>
            <person name="Zhang R."/>
            <person name="Strauss S.H."/>
        </authorList>
    </citation>
    <scope>NUCLEOTIDE SEQUENCE</scope>
    <source>
        <strain evidence="6">GM15</strain>
        <tissue evidence="6">Leaf</tissue>
    </source>
</reference>
<evidence type="ECO:0000256" key="4">
    <source>
        <dbReference type="SAM" id="MobiDB-lite"/>
    </source>
</evidence>
<feature type="compositionally biased region" description="Polar residues" evidence="4">
    <location>
        <begin position="93"/>
        <end position="102"/>
    </location>
</feature>
<evidence type="ECO:0000313" key="6">
    <source>
        <dbReference type="EMBL" id="KAG6786943.1"/>
    </source>
</evidence>
<accession>A0A8X8AC79</accession>
<organism evidence="6 7">
    <name type="scientific">Populus tomentosa</name>
    <name type="common">Chinese white poplar</name>
    <dbReference type="NCBI Taxonomy" id="118781"/>
    <lineage>
        <taxon>Eukaryota</taxon>
        <taxon>Viridiplantae</taxon>
        <taxon>Streptophyta</taxon>
        <taxon>Embryophyta</taxon>
        <taxon>Tracheophyta</taxon>
        <taxon>Spermatophyta</taxon>
        <taxon>Magnoliopsida</taxon>
        <taxon>eudicotyledons</taxon>
        <taxon>Gunneridae</taxon>
        <taxon>Pentapetalae</taxon>
        <taxon>rosids</taxon>
        <taxon>fabids</taxon>
        <taxon>Malpighiales</taxon>
        <taxon>Salicaceae</taxon>
        <taxon>Saliceae</taxon>
        <taxon>Populus</taxon>
    </lineage>
</organism>
<comment type="caution">
    <text evidence="6">The sequence shown here is derived from an EMBL/GenBank/DDBJ whole genome shotgun (WGS) entry which is preliminary data.</text>
</comment>
<evidence type="ECO:0000256" key="1">
    <source>
        <dbReference type="ARBA" id="ARBA00022723"/>
    </source>
</evidence>
<name>A0A8X8AC79_POPTO</name>
<gene>
    <name evidence="6" type="ORF">POTOM_008564</name>
</gene>
<dbReference type="AlphaFoldDB" id="A0A8X8AC79"/>
<keyword evidence="3" id="KW-0862">Zinc</keyword>
<dbReference type="Proteomes" id="UP000886885">
    <property type="component" value="Chromosome 2A"/>
</dbReference>
<feature type="domain" description="BED-type" evidence="5">
    <location>
        <begin position="21"/>
        <end position="58"/>
    </location>
</feature>
<dbReference type="InterPro" id="IPR003656">
    <property type="entry name" value="Znf_BED"/>
</dbReference>
<sequence length="207" mass="22771">MAENSSSGGSSMASALARSDDPAWAHGQVVVGAKNLCICVHCSKRINSGGITRLKYHLAEDLTMEKEKRKRLRIDIGNSQSLSNDEVEEGDSVNPTSSDIGSQANLISGQLEENKKATGDFGMPLAIRQREKLNPEPSLFDLDDISWETIEAPLSTLTLEDEETCFDEENIELGGNDQLLECLVDDFPYIPPQDQDPYFYVNDGDDV</sequence>
<keyword evidence="7" id="KW-1185">Reference proteome</keyword>
<proteinExistence type="predicted"/>
<evidence type="ECO:0000256" key="2">
    <source>
        <dbReference type="ARBA" id="ARBA00022771"/>
    </source>
</evidence>
<dbReference type="Pfam" id="PF02892">
    <property type="entry name" value="zf-BED"/>
    <property type="match status" value="1"/>
</dbReference>
<evidence type="ECO:0000256" key="3">
    <source>
        <dbReference type="ARBA" id="ARBA00022833"/>
    </source>
</evidence>